<sequence>MPMLLYPDINEAGSLASLLRATAKKADINLNIEGNLGKYYAICKLGQRSSQVMVAKEAGLFHSK</sequence>
<name>A0A8J7AWT2_9CYAN</name>
<evidence type="ECO:0000313" key="2">
    <source>
        <dbReference type="Proteomes" id="UP000654482"/>
    </source>
</evidence>
<gene>
    <name evidence="1" type="ORF">IQ249_03350</name>
</gene>
<reference evidence="1" key="1">
    <citation type="submission" date="2020-10" db="EMBL/GenBank/DDBJ databases">
        <authorList>
            <person name="Castelo-Branco R."/>
            <person name="Eusebio N."/>
            <person name="Adriana R."/>
            <person name="Vieira A."/>
            <person name="Brugerolle De Fraissinette N."/>
            <person name="Rezende De Castro R."/>
            <person name="Schneider M.P."/>
            <person name="Vasconcelos V."/>
            <person name="Leao P.N."/>
        </authorList>
    </citation>
    <scope>NUCLEOTIDE SEQUENCE</scope>
    <source>
        <strain evidence="1">LEGE 07157</strain>
    </source>
</reference>
<keyword evidence="2" id="KW-1185">Reference proteome</keyword>
<dbReference type="EMBL" id="JADEWZ010000003">
    <property type="protein sequence ID" value="MBE9114927.1"/>
    <property type="molecule type" value="Genomic_DNA"/>
</dbReference>
<evidence type="ECO:0000313" key="1">
    <source>
        <dbReference type="EMBL" id="MBE9114927.1"/>
    </source>
</evidence>
<organism evidence="1 2">
    <name type="scientific">Lusitaniella coriacea LEGE 07157</name>
    <dbReference type="NCBI Taxonomy" id="945747"/>
    <lineage>
        <taxon>Bacteria</taxon>
        <taxon>Bacillati</taxon>
        <taxon>Cyanobacteriota</taxon>
        <taxon>Cyanophyceae</taxon>
        <taxon>Spirulinales</taxon>
        <taxon>Lusitaniellaceae</taxon>
        <taxon>Lusitaniella</taxon>
    </lineage>
</organism>
<dbReference type="Proteomes" id="UP000654482">
    <property type="component" value="Unassembled WGS sequence"/>
</dbReference>
<comment type="caution">
    <text evidence="1">The sequence shown here is derived from an EMBL/GenBank/DDBJ whole genome shotgun (WGS) entry which is preliminary data.</text>
</comment>
<accession>A0A8J7AWT2</accession>
<dbReference type="AlphaFoldDB" id="A0A8J7AWT2"/>
<protein>
    <submittedName>
        <fullName evidence="1">Uncharacterized protein</fullName>
    </submittedName>
</protein>
<proteinExistence type="predicted"/>